<evidence type="ECO:0000256" key="4">
    <source>
        <dbReference type="ARBA" id="ARBA00022692"/>
    </source>
</evidence>
<name>A0A5A8F6J3_9BACT</name>
<dbReference type="InterPro" id="IPR000515">
    <property type="entry name" value="MetI-like"/>
</dbReference>
<dbReference type="EMBL" id="VFJB01000003">
    <property type="protein sequence ID" value="KAA0258859.1"/>
    <property type="molecule type" value="Genomic_DNA"/>
</dbReference>
<feature type="transmembrane region" description="Helical" evidence="7">
    <location>
        <begin position="191"/>
        <end position="209"/>
    </location>
</feature>
<proteinExistence type="inferred from homology"/>
<feature type="transmembrane region" description="Helical" evidence="7">
    <location>
        <begin position="56"/>
        <end position="76"/>
    </location>
</feature>
<evidence type="ECO:0000256" key="2">
    <source>
        <dbReference type="ARBA" id="ARBA00022448"/>
    </source>
</evidence>
<dbReference type="GO" id="GO:0005886">
    <property type="term" value="C:plasma membrane"/>
    <property type="evidence" value="ECO:0007669"/>
    <property type="project" value="UniProtKB-SubCell"/>
</dbReference>
<accession>A0A5A8F6J3</accession>
<feature type="transmembrane region" description="Helical" evidence="7">
    <location>
        <begin position="130"/>
        <end position="149"/>
    </location>
</feature>
<comment type="subcellular location">
    <subcellularLocation>
        <location evidence="1 7">Cell membrane</location>
        <topology evidence="1 7">Multi-pass membrane protein</topology>
    </subcellularLocation>
</comment>
<feature type="transmembrane region" description="Helical" evidence="7">
    <location>
        <begin position="12"/>
        <end position="35"/>
    </location>
</feature>
<evidence type="ECO:0000313" key="10">
    <source>
        <dbReference type="Proteomes" id="UP000322876"/>
    </source>
</evidence>
<dbReference type="RefSeq" id="WP_149265618.1">
    <property type="nucleotide sequence ID" value="NZ_VFJB01000003.1"/>
</dbReference>
<evidence type="ECO:0000313" key="9">
    <source>
        <dbReference type="EMBL" id="KAA0258859.1"/>
    </source>
</evidence>
<feature type="domain" description="ABC transmembrane type-1" evidence="8">
    <location>
        <begin position="50"/>
        <end position="250"/>
    </location>
</feature>
<evidence type="ECO:0000256" key="5">
    <source>
        <dbReference type="ARBA" id="ARBA00022989"/>
    </source>
</evidence>
<dbReference type="CDD" id="cd06261">
    <property type="entry name" value="TM_PBP2"/>
    <property type="match status" value="1"/>
</dbReference>
<evidence type="ECO:0000259" key="8">
    <source>
        <dbReference type="PROSITE" id="PS50928"/>
    </source>
</evidence>
<dbReference type="OrthoDB" id="9795403at2"/>
<gene>
    <name evidence="9" type="ORF">FHQ18_02630</name>
</gene>
<evidence type="ECO:0000256" key="6">
    <source>
        <dbReference type="ARBA" id="ARBA00023136"/>
    </source>
</evidence>
<dbReference type="PANTHER" id="PTHR30183:SF3">
    <property type="entry name" value="MOLYBDENUM TRANSPORT SYSTEM PERMEASE PROTEIN MODB"/>
    <property type="match status" value="1"/>
</dbReference>
<keyword evidence="4 7" id="KW-0812">Transmembrane</keyword>
<dbReference type="Proteomes" id="UP000322876">
    <property type="component" value="Unassembled WGS sequence"/>
</dbReference>
<organism evidence="9 10">
    <name type="scientific">Deferribacter autotrophicus</name>
    <dbReference type="NCBI Taxonomy" id="500465"/>
    <lineage>
        <taxon>Bacteria</taxon>
        <taxon>Pseudomonadati</taxon>
        <taxon>Deferribacterota</taxon>
        <taxon>Deferribacteres</taxon>
        <taxon>Deferribacterales</taxon>
        <taxon>Deferribacteraceae</taxon>
        <taxon>Deferribacter</taxon>
    </lineage>
</organism>
<comment type="caution">
    <text evidence="9">The sequence shown here is derived from an EMBL/GenBank/DDBJ whole genome shotgun (WGS) entry which is preliminary data.</text>
</comment>
<comment type="similarity">
    <text evidence="7">Belongs to the binding-protein-dependent transport system permease family.</text>
</comment>
<reference evidence="9 10" key="1">
    <citation type="submission" date="2019-06" db="EMBL/GenBank/DDBJ databases">
        <title>Genomic insights into carbon and energy metabolism of Deferribacter autotrophicus revealed new metabolic traits in the phylum Deferribacteres.</title>
        <authorList>
            <person name="Slobodkin A.I."/>
            <person name="Slobodkina G.B."/>
            <person name="Allioux M."/>
            <person name="Alain K."/>
            <person name="Jebbar M."/>
            <person name="Shadrin V."/>
            <person name="Kublanov I.V."/>
            <person name="Toshchakov S.V."/>
            <person name="Bonch-Osmolovskaya E.A."/>
        </authorList>
    </citation>
    <scope>NUCLEOTIDE SEQUENCE [LARGE SCALE GENOMIC DNA]</scope>
    <source>
        <strain evidence="9 10">SL50</strain>
    </source>
</reference>
<keyword evidence="3" id="KW-1003">Cell membrane</keyword>
<dbReference type="InterPro" id="IPR035906">
    <property type="entry name" value="MetI-like_sf"/>
</dbReference>
<dbReference type="Gene3D" id="1.10.3720.10">
    <property type="entry name" value="MetI-like"/>
    <property type="match status" value="1"/>
</dbReference>
<dbReference type="Pfam" id="PF00528">
    <property type="entry name" value="BPD_transp_1"/>
    <property type="match status" value="1"/>
</dbReference>
<keyword evidence="10" id="KW-1185">Reference proteome</keyword>
<dbReference type="PANTHER" id="PTHR30183">
    <property type="entry name" value="MOLYBDENUM TRANSPORT SYSTEM PERMEASE PROTEIN MODB"/>
    <property type="match status" value="1"/>
</dbReference>
<keyword evidence="2 7" id="KW-0813">Transport</keyword>
<keyword evidence="6 7" id="KW-0472">Membrane</keyword>
<dbReference type="AlphaFoldDB" id="A0A5A8F6J3"/>
<evidence type="ECO:0000256" key="7">
    <source>
        <dbReference type="RuleBase" id="RU363032"/>
    </source>
</evidence>
<dbReference type="SUPFAM" id="SSF161098">
    <property type="entry name" value="MetI-like"/>
    <property type="match status" value="1"/>
</dbReference>
<sequence>MKLKINKAVFIIFSAVIVFFLAFPVVKLFYTNGFFKIIKTISEKEVFDSIVLTFKVSFYATLFVFFTGVPLAYIIARYDFFGKSVIEGVIDIPTMIPHTAAGIALLVAFNSGFFAKVFDFLGIQMIDSKIGIMFGMMFLSATYLINGAKEGFKKVDVKYEYVARTLGASWFSAFVRVVLPNARRDIVNGMLMMWARGLGEFGAVVIIAYHPMIAPVLIYDRFNNFGLKYSAPVAAAMIMFSLVIFIIVRFLNNRKSG</sequence>
<feature type="transmembrane region" description="Helical" evidence="7">
    <location>
        <begin position="96"/>
        <end position="118"/>
    </location>
</feature>
<dbReference type="GO" id="GO:0055085">
    <property type="term" value="P:transmembrane transport"/>
    <property type="evidence" value="ECO:0007669"/>
    <property type="project" value="InterPro"/>
</dbReference>
<protein>
    <submittedName>
        <fullName evidence="9">ABC transporter permease subunit</fullName>
    </submittedName>
</protein>
<evidence type="ECO:0000256" key="3">
    <source>
        <dbReference type="ARBA" id="ARBA00022475"/>
    </source>
</evidence>
<dbReference type="PROSITE" id="PS50928">
    <property type="entry name" value="ABC_TM1"/>
    <property type="match status" value="1"/>
</dbReference>
<evidence type="ECO:0000256" key="1">
    <source>
        <dbReference type="ARBA" id="ARBA00004651"/>
    </source>
</evidence>
<feature type="transmembrane region" description="Helical" evidence="7">
    <location>
        <begin position="229"/>
        <end position="251"/>
    </location>
</feature>
<keyword evidence="5 7" id="KW-1133">Transmembrane helix</keyword>